<evidence type="ECO:0000313" key="1">
    <source>
        <dbReference type="EMBL" id="CAH6720834.1"/>
    </source>
</evidence>
<reference evidence="1" key="1">
    <citation type="submission" date="2022-06" db="EMBL/GenBank/DDBJ databases">
        <authorList>
            <person name="Legras J.-L."/>
            <person name="Devillers H."/>
            <person name="Grondin C."/>
        </authorList>
    </citation>
    <scope>NUCLEOTIDE SEQUENCE</scope>
    <source>
        <strain evidence="1">CLIB 1444</strain>
    </source>
</reference>
<keyword evidence="2" id="KW-1185">Reference proteome</keyword>
<accession>A0ACA9Y8R2</accession>
<protein>
    <submittedName>
        <fullName evidence="1">Sister chromatid cohesion protein 1</fullName>
    </submittedName>
</protein>
<sequence length="443" mass="50506">MDLKGPLSQIWLASNFEKKLSKQQFLNTDLVESSKLLDNSITLRLSGQLLLGIVKIYSRKTKYLLDDVQDILYKLKHSFKLATGTTLDSNVTSRNIVNVNQVILPDRITDHDLLYQKDFEFEDDGIPDLSVELGRRDDEEIVDNFEFSNFDNFDVDLDFDLEDSIEIGRDADRHIGEQSILDLGHDIPPLELKAPTTIPSEVTAPVETVTETTPRQRIKKTGLMENGIKTNKRKLQIDTELTIPIEDLKSLQNLQLQANWRDQYINIKLSDREKCDLINELCGKRMKLDLDNTLVELSHQLSQREKELNPEDQTQDIDPGFDSMAIDDNDFAFDDLNFDLSMHHEPEVIDLQIDATESTTQISNVIQKSQEPTFKTVMEDDLQNPVPLGTITTNTVSMKRQASKCFFELLVLATSDKISLNQQPQETEIGGDIAITAKEKLFF</sequence>
<organism evidence="1 2">
    <name type="scientific">[Candida] jaroonii</name>
    <dbReference type="NCBI Taxonomy" id="467808"/>
    <lineage>
        <taxon>Eukaryota</taxon>
        <taxon>Fungi</taxon>
        <taxon>Dikarya</taxon>
        <taxon>Ascomycota</taxon>
        <taxon>Saccharomycotina</taxon>
        <taxon>Pichiomycetes</taxon>
        <taxon>Debaryomycetaceae</taxon>
        <taxon>Yamadazyma</taxon>
    </lineage>
</organism>
<comment type="caution">
    <text evidence="1">The sequence shown here is derived from an EMBL/GenBank/DDBJ whole genome shotgun (WGS) entry which is preliminary data.</text>
</comment>
<evidence type="ECO:0000313" key="2">
    <source>
        <dbReference type="Proteomes" id="UP001152531"/>
    </source>
</evidence>
<dbReference type="EMBL" id="CALSDN010000004">
    <property type="protein sequence ID" value="CAH6720834.1"/>
    <property type="molecule type" value="Genomic_DNA"/>
</dbReference>
<dbReference type="Proteomes" id="UP001152531">
    <property type="component" value="Unassembled WGS sequence"/>
</dbReference>
<name>A0ACA9Y8R2_9ASCO</name>
<gene>
    <name evidence="1" type="ORF">CLIB1444_04S08988</name>
</gene>
<proteinExistence type="predicted"/>